<sequence>MAEKAESSKTAAVKPAEELKTQERAKGETSEVPIEEVKKLTIKEEEEEEPTIKLKTSDGIIFEVEASVVKLMETVQAVIDDVGVAPDAAIPLQNLTCSELGRILEFRAKRSRVGSDPQTLRKFDAKFMSMLTPDQMKELLLTANYLNMSDLMDVISRAIADFLKDKTAEFARDFFGIVSDYTPEEEAAYREAHAWAFQNLDKESGFFLNMAT</sequence>
<dbReference type="GO" id="GO:0009867">
    <property type="term" value="P:jasmonic acid mediated signaling pathway"/>
    <property type="evidence" value="ECO:0007669"/>
    <property type="project" value="UniProtKB-ARBA"/>
</dbReference>
<dbReference type="SUPFAM" id="SSF54695">
    <property type="entry name" value="POZ domain"/>
    <property type="match status" value="1"/>
</dbReference>
<evidence type="ECO:0000256" key="2">
    <source>
        <dbReference type="ARBA" id="ARBA00009993"/>
    </source>
</evidence>
<dbReference type="InterPro" id="IPR001232">
    <property type="entry name" value="SKP1-like"/>
</dbReference>
<evidence type="ECO:0000259" key="5">
    <source>
        <dbReference type="Pfam" id="PF01466"/>
    </source>
</evidence>
<dbReference type="InterPro" id="IPR016897">
    <property type="entry name" value="SKP1"/>
</dbReference>
<evidence type="ECO:0000256" key="4">
    <source>
        <dbReference type="SAM" id="MobiDB-lite"/>
    </source>
</evidence>
<dbReference type="GO" id="GO:0006511">
    <property type="term" value="P:ubiquitin-dependent protein catabolic process"/>
    <property type="evidence" value="ECO:0007669"/>
    <property type="project" value="InterPro"/>
</dbReference>
<comment type="pathway">
    <text evidence="1">Protein modification; protein ubiquitination.</text>
</comment>
<evidence type="ECO:0000256" key="3">
    <source>
        <dbReference type="ARBA" id="ARBA00022786"/>
    </source>
</evidence>
<dbReference type="InterPro" id="IPR036296">
    <property type="entry name" value="SKP1-like_dim_sf"/>
</dbReference>
<dbReference type="Gene3D" id="3.30.710.10">
    <property type="entry name" value="Potassium Channel Kv1.1, Chain A"/>
    <property type="match status" value="1"/>
</dbReference>
<evidence type="ECO:0000256" key="1">
    <source>
        <dbReference type="ARBA" id="ARBA00004906"/>
    </source>
</evidence>
<keyword evidence="3" id="KW-0833">Ubl conjugation pathway</keyword>
<evidence type="ECO:0000259" key="6">
    <source>
        <dbReference type="Pfam" id="PF03931"/>
    </source>
</evidence>
<keyword evidence="7" id="KW-0418">Kinase</keyword>
<accession>A0A4D6NNQ1</accession>
<dbReference type="GO" id="GO:0016301">
    <property type="term" value="F:kinase activity"/>
    <property type="evidence" value="ECO:0007669"/>
    <property type="project" value="UniProtKB-KW"/>
</dbReference>
<dbReference type="AlphaFoldDB" id="A0A4D6NNQ1"/>
<dbReference type="GO" id="GO:0016567">
    <property type="term" value="P:protein ubiquitination"/>
    <property type="evidence" value="ECO:0007669"/>
    <property type="project" value="UniProtKB-UniPathway"/>
</dbReference>
<reference evidence="7 8" key="1">
    <citation type="submission" date="2019-04" db="EMBL/GenBank/DDBJ databases">
        <title>An improved genome assembly and genetic linkage map for asparagus bean, Vigna unguiculata ssp. sesquipedialis.</title>
        <authorList>
            <person name="Xia Q."/>
            <person name="Zhang R."/>
            <person name="Dong Y."/>
        </authorList>
    </citation>
    <scope>NUCLEOTIDE SEQUENCE [LARGE SCALE GENOMIC DNA]</scope>
    <source>
        <tissue evidence="7">Leaf</tissue>
    </source>
</reference>
<proteinExistence type="inferred from homology"/>
<dbReference type="Pfam" id="PF03931">
    <property type="entry name" value="Skp1_POZ"/>
    <property type="match status" value="1"/>
</dbReference>
<dbReference type="Proteomes" id="UP000501690">
    <property type="component" value="Linkage Group LG11"/>
</dbReference>
<organism evidence="7 8">
    <name type="scientific">Vigna unguiculata</name>
    <name type="common">Cowpea</name>
    <dbReference type="NCBI Taxonomy" id="3917"/>
    <lineage>
        <taxon>Eukaryota</taxon>
        <taxon>Viridiplantae</taxon>
        <taxon>Streptophyta</taxon>
        <taxon>Embryophyta</taxon>
        <taxon>Tracheophyta</taxon>
        <taxon>Spermatophyta</taxon>
        <taxon>Magnoliopsida</taxon>
        <taxon>eudicotyledons</taxon>
        <taxon>Gunneridae</taxon>
        <taxon>Pentapetalae</taxon>
        <taxon>rosids</taxon>
        <taxon>fabids</taxon>
        <taxon>Fabales</taxon>
        <taxon>Fabaceae</taxon>
        <taxon>Papilionoideae</taxon>
        <taxon>50 kb inversion clade</taxon>
        <taxon>NPAAA clade</taxon>
        <taxon>indigoferoid/millettioid clade</taxon>
        <taxon>Phaseoleae</taxon>
        <taxon>Vigna</taxon>
    </lineage>
</organism>
<evidence type="ECO:0000313" key="8">
    <source>
        <dbReference type="Proteomes" id="UP000501690"/>
    </source>
</evidence>
<dbReference type="PANTHER" id="PTHR11165">
    <property type="entry name" value="SKP1"/>
    <property type="match status" value="1"/>
</dbReference>
<dbReference type="Pfam" id="PF01466">
    <property type="entry name" value="Skp1"/>
    <property type="match status" value="1"/>
</dbReference>
<gene>
    <name evidence="7" type="ORF">DEO72_LG11g2255</name>
</gene>
<protein>
    <submittedName>
        <fullName evidence="7">S-phase kinase-associated protein 1</fullName>
    </submittedName>
</protein>
<feature type="domain" description="SKP1 component dimerisation" evidence="5">
    <location>
        <begin position="150"/>
        <end position="196"/>
    </location>
</feature>
<feature type="compositionally biased region" description="Basic and acidic residues" evidence="4">
    <location>
        <begin position="15"/>
        <end position="33"/>
    </location>
</feature>
<dbReference type="InterPro" id="IPR016072">
    <property type="entry name" value="Skp1_comp_dimer"/>
</dbReference>
<dbReference type="InterPro" id="IPR016073">
    <property type="entry name" value="Skp1_comp_POZ"/>
</dbReference>
<comment type="similarity">
    <text evidence="2">Belongs to the SKP1 family.</text>
</comment>
<feature type="region of interest" description="Disordered" evidence="4">
    <location>
        <begin position="1"/>
        <end position="33"/>
    </location>
</feature>
<keyword evidence="7" id="KW-0808">Transferase</keyword>
<name>A0A4D6NNQ1_VIGUN</name>
<dbReference type="InterPro" id="IPR011333">
    <property type="entry name" value="SKP1/BTB/POZ_sf"/>
</dbReference>
<dbReference type="UniPathway" id="UPA00143"/>
<keyword evidence="8" id="KW-1185">Reference proteome</keyword>
<feature type="domain" description="SKP1 component POZ" evidence="6">
    <location>
        <begin position="51"/>
        <end position="109"/>
    </location>
</feature>
<evidence type="ECO:0000313" key="7">
    <source>
        <dbReference type="EMBL" id="QCE15246.1"/>
    </source>
</evidence>
<dbReference type="SUPFAM" id="SSF81382">
    <property type="entry name" value="Skp1 dimerisation domain-like"/>
    <property type="match status" value="1"/>
</dbReference>
<dbReference type="EMBL" id="CP039355">
    <property type="protein sequence ID" value="QCE15246.1"/>
    <property type="molecule type" value="Genomic_DNA"/>
</dbReference>
<dbReference type="SMART" id="SM00512">
    <property type="entry name" value="Skp1"/>
    <property type="match status" value="1"/>
</dbReference>